<protein>
    <submittedName>
        <fullName evidence="1">Uncharacterized protein</fullName>
    </submittedName>
</protein>
<keyword evidence="2" id="KW-1185">Reference proteome</keyword>
<gene>
    <name evidence="1" type="ORF">LOK49_LG10G02261</name>
</gene>
<evidence type="ECO:0000313" key="2">
    <source>
        <dbReference type="Proteomes" id="UP001060215"/>
    </source>
</evidence>
<accession>A0ACC0GCD5</accession>
<reference evidence="1 2" key="1">
    <citation type="journal article" date="2022" name="Plant J.">
        <title>Chromosome-level genome of Camellia lanceoleosa provides a valuable resource for understanding genome evolution and self-incompatibility.</title>
        <authorList>
            <person name="Gong W."/>
            <person name="Xiao S."/>
            <person name="Wang L."/>
            <person name="Liao Z."/>
            <person name="Chang Y."/>
            <person name="Mo W."/>
            <person name="Hu G."/>
            <person name="Li W."/>
            <person name="Zhao G."/>
            <person name="Zhu H."/>
            <person name="Hu X."/>
            <person name="Ji K."/>
            <person name="Xiang X."/>
            <person name="Song Q."/>
            <person name="Yuan D."/>
            <person name="Jin S."/>
            <person name="Zhang L."/>
        </authorList>
    </citation>
    <scope>NUCLEOTIDE SEQUENCE [LARGE SCALE GENOMIC DNA]</scope>
    <source>
        <strain evidence="1">SQ_2022a</strain>
    </source>
</reference>
<dbReference type="EMBL" id="CM045767">
    <property type="protein sequence ID" value="KAI7998062.1"/>
    <property type="molecule type" value="Genomic_DNA"/>
</dbReference>
<name>A0ACC0GCD5_9ERIC</name>
<comment type="caution">
    <text evidence="1">The sequence shown here is derived from an EMBL/GenBank/DDBJ whole genome shotgun (WGS) entry which is preliminary data.</text>
</comment>
<sequence length="145" mass="16935">MVFPFNVTDQETLEIFNTTSLTRQFNRRVREFFSDDDKYYKVKFFMTWISLSSSFGHREFISMESLFIANPHGCLMILSKTMDSNRRLRILKLLLDHGFRVLATEPDLPFLFKDIRSLKPRFNLGSIESKAVNKIPVKSIGSKSV</sequence>
<dbReference type="Proteomes" id="UP001060215">
    <property type="component" value="Chromosome 10"/>
</dbReference>
<evidence type="ECO:0000313" key="1">
    <source>
        <dbReference type="EMBL" id="KAI7998062.1"/>
    </source>
</evidence>
<proteinExistence type="predicted"/>
<organism evidence="1 2">
    <name type="scientific">Camellia lanceoleosa</name>
    <dbReference type="NCBI Taxonomy" id="1840588"/>
    <lineage>
        <taxon>Eukaryota</taxon>
        <taxon>Viridiplantae</taxon>
        <taxon>Streptophyta</taxon>
        <taxon>Embryophyta</taxon>
        <taxon>Tracheophyta</taxon>
        <taxon>Spermatophyta</taxon>
        <taxon>Magnoliopsida</taxon>
        <taxon>eudicotyledons</taxon>
        <taxon>Gunneridae</taxon>
        <taxon>Pentapetalae</taxon>
        <taxon>asterids</taxon>
        <taxon>Ericales</taxon>
        <taxon>Theaceae</taxon>
        <taxon>Camellia</taxon>
    </lineage>
</organism>